<dbReference type="InterPro" id="IPR007627">
    <property type="entry name" value="RNA_pol_sigma70_r2"/>
</dbReference>
<dbReference type="Pfam" id="PF04542">
    <property type="entry name" value="Sigma70_r2"/>
    <property type="match status" value="1"/>
</dbReference>
<evidence type="ECO:0000256" key="3">
    <source>
        <dbReference type="ARBA" id="ARBA00023125"/>
    </source>
</evidence>
<keyword evidence="4" id="KW-0804">Transcription</keyword>
<sequence length="277" mass="31400">MTRRTLRPLWSHYFRVSKRLAEAEMSSDERRQAERVARGLRDRLVVNYSPLVKYVAGRISGRMPGPLDQEDVVAAGLFGLLNAVETYDPGRRTKFESYAISKIRWSILDELRKLDPLSRRTRLRAHQTERTRDELVQKLGRPPTESELAGRLGISVAEHRAFLDQYARAQVRSLEARLECQGGPGAGLHDLIGDRSATDPASAAEVAEVRARLVRAIEGLGEQQRVVTTFYYYEGLTLKEIGRVLHLTEGRISQILHSALARLRQSLAEECRLSERN</sequence>
<dbReference type="Pfam" id="PF04539">
    <property type="entry name" value="Sigma70_r3"/>
    <property type="match status" value="1"/>
</dbReference>
<dbReference type="NCBIfam" id="TIGR02937">
    <property type="entry name" value="sigma70-ECF"/>
    <property type="match status" value="1"/>
</dbReference>
<dbReference type="Gene3D" id="1.20.140.160">
    <property type="match status" value="1"/>
</dbReference>
<dbReference type="GO" id="GO:0006352">
    <property type="term" value="P:DNA-templated transcription initiation"/>
    <property type="evidence" value="ECO:0007669"/>
    <property type="project" value="InterPro"/>
</dbReference>
<feature type="domain" description="RNA polymerase sigma-70 region 2" evidence="6">
    <location>
        <begin position="44"/>
        <end position="114"/>
    </location>
</feature>
<dbReference type="NCBIfam" id="TIGR02479">
    <property type="entry name" value="FliA_WhiG"/>
    <property type="match status" value="1"/>
</dbReference>
<evidence type="ECO:0000256" key="2">
    <source>
        <dbReference type="ARBA" id="ARBA00023082"/>
    </source>
</evidence>
<dbReference type="Gene3D" id="1.10.1740.10">
    <property type="match status" value="1"/>
</dbReference>
<keyword evidence="1" id="KW-0805">Transcription regulation</keyword>
<dbReference type="InterPro" id="IPR013324">
    <property type="entry name" value="RNA_pol_sigma_r3/r4-like"/>
</dbReference>
<dbReference type="PANTHER" id="PTHR30385:SF7">
    <property type="entry name" value="RNA POLYMERASE SIGMA FACTOR FLIA"/>
    <property type="match status" value="1"/>
</dbReference>
<dbReference type="PIRSF" id="PIRSF000770">
    <property type="entry name" value="RNA_pol_sigma-SigE/K"/>
    <property type="match status" value="1"/>
</dbReference>
<feature type="domain" description="RNA polymerase sigma-70 region 3" evidence="5">
    <location>
        <begin position="129"/>
        <end position="185"/>
    </location>
</feature>
<dbReference type="Pfam" id="PF04545">
    <property type="entry name" value="Sigma70_r4"/>
    <property type="match status" value="1"/>
</dbReference>
<protein>
    <submittedName>
        <fullName evidence="8">RNA polymerase sigma factor</fullName>
    </submittedName>
</protein>
<evidence type="ECO:0000259" key="7">
    <source>
        <dbReference type="Pfam" id="PF04545"/>
    </source>
</evidence>
<dbReference type="InterPro" id="IPR000943">
    <property type="entry name" value="RNA_pol_sigma70"/>
</dbReference>
<dbReference type="InterPro" id="IPR007624">
    <property type="entry name" value="RNA_pol_sigma70_r3"/>
</dbReference>
<name>A0A6J4RDF7_9ACTN</name>
<keyword evidence="2" id="KW-0731">Sigma factor</keyword>
<evidence type="ECO:0000259" key="6">
    <source>
        <dbReference type="Pfam" id="PF04542"/>
    </source>
</evidence>
<evidence type="ECO:0000256" key="4">
    <source>
        <dbReference type="ARBA" id="ARBA00023163"/>
    </source>
</evidence>
<dbReference type="PRINTS" id="PR00046">
    <property type="entry name" value="SIGMA70FCT"/>
</dbReference>
<organism evidence="8">
    <name type="scientific">uncultured Rubrobacteraceae bacterium</name>
    <dbReference type="NCBI Taxonomy" id="349277"/>
    <lineage>
        <taxon>Bacteria</taxon>
        <taxon>Bacillati</taxon>
        <taxon>Actinomycetota</taxon>
        <taxon>Rubrobacteria</taxon>
        <taxon>Rubrobacterales</taxon>
        <taxon>Rubrobacteraceae</taxon>
        <taxon>environmental samples</taxon>
    </lineage>
</organism>
<keyword evidence="3" id="KW-0238">DNA-binding</keyword>
<dbReference type="InterPro" id="IPR007630">
    <property type="entry name" value="RNA_pol_sigma70_r4"/>
</dbReference>
<dbReference type="InterPro" id="IPR014284">
    <property type="entry name" value="RNA_pol_sigma-70_dom"/>
</dbReference>
<dbReference type="EMBL" id="CADCVF010000081">
    <property type="protein sequence ID" value="CAA9471012.1"/>
    <property type="molecule type" value="Genomic_DNA"/>
</dbReference>
<dbReference type="InterPro" id="IPR012845">
    <property type="entry name" value="RNA_pol_sigma_FliA_WhiG"/>
</dbReference>
<proteinExistence type="predicted"/>
<dbReference type="InterPro" id="IPR013325">
    <property type="entry name" value="RNA_pol_sigma_r2"/>
</dbReference>
<evidence type="ECO:0000256" key="1">
    <source>
        <dbReference type="ARBA" id="ARBA00023015"/>
    </source>
</evidence>
<dbReference type="CDD" id="cd06171">
    <property type="entry name" value="Sigma70_r4"/>
    <property type="match status" value="1"/>
</dbReference>
<dbReference type="PANTHER" id="PTHR30385">
    <property type="entry name" value="SIGMA FACTOR F FLAGELLAR"/>
    <property type="match status" value="1"/>
</dbReference>
<accession>A0A6J4RDF7</accession>
<feature type="domain" description="RNA polymerase sigma-70 region 4" evidence="7">
    <location>
        <begin position="216"/>
        <end position="265"/>
    </location>
</feature>
<gene>
    <name evidence="8" type="ORF">AVDCRST_MAG58-4211</name>
</gene>
<evidence type="ECO:0000259" key="5">
    <source>
        <dbReference type="Pfam" id="PF04539"/>
    </source>
</evidence>
<dbReference type="AlphaFoldDB" id="A0A6J4RDF7"/>
<dbReference type="GO" id="GO:0003899">
    <property type="term" value="F:DNA-directed RNA polymerase activity"/>
    <property type="evidence" value="ECO:0007669"/>
    <property type="project" value="InterPro"/>
</dbReference>
<dbReference type="GO" id="GO:0016987">
    <property type="term" value="F:sigma factor activity"/>
    <property type="evidence" value="ECO:0007669"/>
    <property type="project" value="UniProtKB-KW"/>
</dbReference>
<evidence type="ECO:0000313" key="8">
    <source>
        <dbReference type="EMBL" id="CAA9471012.1"/>
    </source>
</evidence>
<dbReference type="SUPFAM" id="SSF88946">
    <property type="entry name" value="Sigma2 domain of RNA polymerase sigma factors"/>
    <property type="match status" value="1"/>
</dbReference>
<reference evidence="8" key="1">
    <citation type="submission" date="2020-02" db="EMBL/GenBank/DDBJ databases">
        <authorList>
            <person name="Meier V. D."/>
        </authorList>
    </citation>
    <scope>NUCLEOTIDE SEQUENCE</scope>
    <source>
        <strain evidence="8">AVDCRST_MAG58</strain>
    </source>
</reference>
<dbReference type="GO" id="GO:0003677">
    <property type="term" value="F:DNA binding"/>
    <property type="evidence" value="ECO:0007669"/>
    <property type="project" value="UniProtKB-KW"/>
</dbReference>
<dbReference type="SUPFAM" id="SSF88659">
    <property type="entry name" value="Sigma3 and sigma4 domains of RNA polymerase sigma factors"/>
    <property type="match status" value="2"/>
</dbReference>